<feature type="compositionally biased region" description="Acidic residues" evidence="1">
    <location>
        <begin position="328"/>
        <end position="338"/>
    </location>
</feature>
<organism evidence="3 4">
    <name type="scientific">Plutella xylostella</name>
    <name type="common">Diamondback moth</name>
    <name type="synonym">Plutella maculipennis</name>
    <dbReference type="NCBI Taxonomy" id="51655"/>
    <lineage>
        <taxon>Eukaryota</taxon>
        <taxon>Metazoa</taxon>
        <taxon>Ecdysozoa</taxon>
        <taxon>Arthropoda</taxon>
        <taxon>Hexapoda</taxon>
        <taxon>Insecta</taxon>
        <taxon>Pterygota</taxon>
        <taxon>Neoptera</taxon>
        <taxon>Endopterygota</taxon>
        <taxon>Lepidoptera</taxon>
        <taxon>Glossata</taxon>
        <taxon>Ditrysia</taxon>
        <taxon>Yponomeutoidea</taxon>
        <taxon>Plutellidae</taxon>
        <taxon>Plutella</taxon>
    </lineage>
</organism>
<keyword evidence="4" id="KW-1185">Reference proteome</keyword>
<keyword evidence="2" id="KW-0812">Transmembrane</keyword>
<dbReference type="Pfam" id="PF17818">
    <property type="entry name" value="KCT2"/>
    <property type="match status" value="1"/>
</dbReference>
<dbReference type="InterPro" id="IPR037645">
    <property type="entry name" value="KCT2"/>
</dbReference>
<evidence type="ECO:0000313" key="3">
    <source>
        <dbReference type="EMBL" id="CAG9135353.1"/>
    </source>
</evidence>
<reference evidence="3" key="1">
    <citation type="submission" date="2020-11" db="EMBL/GenBank/DDBJ databases">
        <authorList>
            <person name="Whiteford S."/>
        </authorList>
    </citation>
    <scope>NUCLEOTIDE SEQUENCE</scope>
</reference>
<dbReference type="EMBL" id="CAJHNJ030000100">
    <property type="protein sequence ID" value="CAG9135353.1"/>
    <property type="molecule type" value="Genomic_DNA"/>
</dbReference>
<feature type="compositionally biased region" description="Basic and acidic residues" evidence="1">
    <location>
        <begin position="292"/>
        <end position="302"/>
    </location>
</feature>
<accession>A0A8S4G2M6</accession>
<feature type="region of interest" description="Disordered" evidence="1">
    <location>
        <begin position="282"/>
        <end position="365"/>
    </location>
</feature>
<gene>
    <name evidence="3" type="ORF">PLXY2_LOCUS13596</name>
</gene>
<feature type="transmembrane region" description="Helical" evidence="2">
    <location>
        <begin position="405"/>
        <end position="423"/>
    </location>
</feature>
<name>A0A8S4G2M6_PLUXY</name>
<feature type="compositionally biased region" description="Acidic residues" evidence="1">
    <location>
        <begin position="349"/>
        <end position="358"/>
    </location>
</feature>
<dbReference type="PANTHER" id="PTHR16502:SF0">
    <property type="entry name" value="KERATINOCYTE-ASSOCIATED TRANSMEMBRANE PROTEIN 2"/>
    <property type="match status" value="1"/>
</dbReference>
<proteinExistence type="predicted"/>
<dbReference type="AlphaFoldDB" id="A0A8S4G2M6"/>
<protein>
    <submittedName>
        <fullName evidence="3">(diamondback moth) hypothetical protein</fullName>
    </submittedName>
</protein>
<evidence type="ECO:0000256" key="1">
    <source>
        <dbReference type="SAM" id="MobiDB-lite"/>
    </source>
</evidence>
<dbReference type="PANTHER" id="PTHR16502">
    <property type="entry name" value="KERATINOCYTE-ASSOCIATED TRANSMEMBRANE PROTEIN 2"/>
    <property type="match status" value="1"/>
</dbReference>
<keyword evidence="2" id="KW-0472">Membrane</keyword>
<dbReference type="Proteomes" id="UP000653454">
    <property type="component" value="Unassembled WGS sequence"/>
</dbReference>
<feature type="region of interest" description="Disordered" evidence="1">
    <location>
        <begin position="188"/>
        <end position="245"/>
    </location>
</feature>
<sequence>MIRYSILLLVINTYGRGLGNPVDTLNGHLESLANTCASPLLAKEIKEQQANCKVFIGEPIEKRVQCLLFYDINKQLCAAVTSTKLTVTDDSYKAQMSQTLDVTTLCNTAKNWELKNYSEIPEYHPEILKNQAACLRVCSGQDLLSLDANFYCKYFNWGYELLKTPPIATSGVDLSGSTTIHVVNNSTKVETPAKPTDAQQVSKGDEAQDAPIPAADNPPPSADSVKTVSEPGTREDAKLTEVTAKPPIVSSIKDKTKEDKVEVVAPKTEAVEKPAVVAETVEDNKLVPVEEEPPKKEDEAKKPSGLADAAAPVVEDTKPKAAAPANEESLDDADDVDSEEGKESLLDLNGDDGDDPDVGDFAQKPYEGKLTHKKTITAISSANSDAAEREMFQSMDAYADGDDNFFPFFLTCIIVVVVLYVLYHNKNKVTKVVLGLIVEGRQPGRRRNSRGHAYRRLDTLEQAMSSNTATAPSRIIY</sequence>
<keyword evidence="2" id="KW-1133">Transmembrane helix</keyword>
<evidence type="ECO:0000256" key="2">
    <source>
        <dbReference type="SAM" id="Phobius"/>
    </source>
</evidence>
<evidence type="ECO:0000313" key="4">
    <source>
        <dbReference type="Proteomes" id="UP000653454"/>
    </source>
</evidence>
<comment type="caution">
    <text evidence="3">The sequence shown here is derived from an EMBL/GenBank/DDBJ whole genome shotgun (WGS) entry which is preliminary data.</text>
</comment>